<evidence type="ECO:0000256" key="5">
    <source>
        <dbReference type="ARBA" id="ARBA00022475"/>
    </source>
</evidence>
<dbReference type="GO" id="GO:0005886">
    <property type="term" value="C:plasma membrane"/>
    <property type="evidence" value="ECO:0007669"/>
    <property type="project" value="UniProtKB-SubCell"/>
</dbReference>
<feature type="transmembrane region" description="Helical" evidence="14">
    <location>
        <begin position="246"/>
        <end position="265"/>
    </location>
</feature>
<keyword evidence="10 14" id="KW-0046">Antibiotic resistance</keyword>
<evidence type="ECO:0000256" key="2">
    <source>
        <dbReference type="ARBA" id="ARBA00010621"/>
    </source>
</evidence>
<evidence type="ECO:0000256" key="6">
    <source>
        <dbReference type="ARBA" id="ARBA00022692"/>
    </source>
</evidence>
<evidence type="ECO:0000256" key="14">
    <source>
        <dbReference type="HAMAP-Rule" id="MF_01006"/>
    </source>
</evidence>
<organism evidence="15 16">
    <name type="scientific">Candidatus Merdivivens pullicola</name>
    <dbReference type="NCBI Taxonomy" id="2840872"/>
    <lineage>
        <taxon>Bacteria</taxon>
        <taxon>Pseudomonadati</taxon>
        <taxon>Bacteroidota</taxon>
        <taxon>Bacteroidia</taxon>
        <taxon>Bacteroidales</taxon>
        <taxon>Muribaculaceae</taxon>
        <taxon>Muribaculaceae incertae sedis</taxon>
        <taxon>Candidatus Merdivivens</taxon>
    </lineage>
</organism>
<keyword evidence="14" id="KW-0573">Peptidoglycan synthesis</keyword>
<protein>
    <recommendedName>
        <fullName evidence="4 14">Undecaprenyl-diphosphatase</fullName>
        <ecNumber evidence="3 14">3.6.1.27</ecNumber>
    </recommendedName>
    <alternativeName>
        <fullName evidence="12 14">Bacitracin resistance protein</fullName>
    </alternativeName>
    <alternativeName>
        <fullName evidence="11 14">Undecaprenyl pyrophosphate phosphatase</fullName>
    </alternativeName>
</protein>
<evidence type="ECO:0000313" key="15">
    <source>
        <dbReference type="EMBL" id="MBO8473339.1"/>
    </source>
</evidence>
<dbReference type="PANTHER" id="PTHR30622:SF2">
    <property type="entry name" value="UNDECAPRENYL-DIPHOSPHATASE"/>
    <property type="match status" value="1"/>
</dbReference>
<comment type="caution">
    <text evidence="15">The sequence shown here is derived from an EMBL/GenBank/DDBJ whole genome shotgun (WGS) entry which is preliminary data.</text>
</comment>
<evidence type="ECO:0000256" key="13">
    <source>
        <dbReference type="ARBA" id="ARBA00047594"/>
    </source>
</evidence>
<dbReference type="InterPro" id="IPR003824">
    <property type="entry name" value="UppP"/>
</dbReference>
<evidence type="ECO:0000256" key="10">
    <source>
        <dbReference type="ARBA" id="ARBA00023251"/>
    </source>
</evidence>
<comment type="subcellular location">
    <subcellularLocation>
        <location evidence="1 14">Cell membrane</location>
        <topology evidence="1 14">Multi-pass membrane protein</topology>
    </subcellularLocation>
</comment>
<dbReference type="HAMAP" id="MF_01006">
    <property type="entry name" value="Undec_diphosphatase"/>
    <property type="match status" value="1"/>
</dbReference>
<dbReference type="GO" id="GO:0071555">
    <property type="term" value="P:cell wall organization"/>
    <property type="evidence" value="ECO:0007669"/>
    <property type="project" value="UniProtKB-KW"/>
</dbReference>
<feature type="transmembrane region" description="Helical" evidence="14">
    <location>
        <begin position="215"/>
        <end position="239"/>
    </location>
</feature>
<evidence type="ECO:0000313" key="16">
    <source>
        <dbReference type="Proteomes" id="UP000823604"/>
    </source>
</evidence>
<dbReference type="EMBL" id="JADIMA010000066">
    <property type="protein sequence ID" value="MBO8473339.1"/>
    <property type="molecule type" value="Genomic_DNA"/>
</dbReference>
<gene>
    <name evidence="14" type="primary">uppP</name>
    <name evidence="15" type="ORF">IAB81_06875</name>
</gene>
<reference evidence="15" key="1">
    <citation type="submission" date="2020-10" db="EMBL/GenBank/DDBJ databases">
        <authorList>
            <person name="Gilroy R."/>
        </authorList>
    </citation>
    <scope>NUCLEOTIDE SEQUENCE</scope>
    <source>
        <strain evidence="15">B1-8020</strain>
    </source>
</reference>
<accession>A0A9D9IIC9</accession>
<feature type="transmembrane region" description="Helical" evidence="14">
    <location>
        <begin position="81"/>
        <end position="99"/>
    </location>
</feature>
<comment type="miscellaneous">
    <text evidence="14">Bacitracin is thought to be involved in the inhibition of peptidoglycan synthesis by sequestering undecaprenyl diphosphate, thereby reducing the pool of lipid carrier available.</text>
</comment>
<dbReference type="GO" id="GO:0046677">
    <property type="term" value="P:response to antibiotic"/>
    <property type="evidence" value="ECO:0007669"/>
    <property type="project" value="UniProtKB-UniRule"/>
</dbReference>
<reference evidence="15" key="2">
    <citation type="journal article" date="2021" name="PeerJ">
        <title>Extensive microbial diversity within the chicken gut microbiome revealed by metagenomics and culture.</title>
        <authorList>
            <person name="Gilroy R."/>
            <person name="Ravi A."/>
            <person name="Getino M."/>
            <person name="Pursley I."/>
            <person name="Horton D.L."/>
            <person name="Alikhan N.F."/>
            <person name="Baker D."/>
            <person name="Gharbi K."/>
            <person name="Hall N."/>
            <person name="Watson M."/>
            <person name="Adriaenssens E.M."/>
            <person name="Foster-Nyarko E."/>
            <person name="Jarju S."/>
            <person name="Secka A."/>
            <person name="Antonio M."/>
            <person name="Oren A."/>
            <person name="Chaudhuri R.R."/>
            <person name="La Ragione R."/>
            <person name="Hildebrand F."/>
            <person name="Pallen M.J."/>
        </authorList>
    </citation>
    <scope>NUCLEOTIDE SEQUENCE</scope>
    <source>
        <strain evidence="15">B1-8020</strain>
    </source>
</reference>
<feature type="transmembrane region" description="Helical" evidence="14">
    <location>
        <begin position="105"/>
        <end position="127"/>
    </location>
</feature>
<comment type="function">
    <text evidence="14">Catalyzes the dephosphorylation of undecaprenyl diphosphate (UPP). Confers resistance to bacitracin.</text>
</comment>
<keyword evidence="14" id="KW-0961">Cell wall biogenesis/degradation</keyword>
<dbReference type="PANTHER" id="PTHR30622">
    <property type="entry name" value="UNDECAPRENYL-DIPHOSPHATASE"/>
    <property type="match status" value="1"/>
</dbReference>
<evidence type="ECO:0000256" key="4">
    <source>
        <dbReference type="ARBA" id="ARBA00021581"/>
    </source>
</evidence>
<proteinExistence type="inferred from homology"/>
<comment type="similarity">
    <text evidence="2 14">Belongs to the UppP family.</text>
</comment>
<evidence type="ECO:0000256" key="12">
    <source>
        <dbReference type="ARBA" id="ARBA00032932"/>
    </source>
</evidence>
<dbReference type="AlphaFoldDB" id="A0A9D9IIC9"/>
<sequence>MEWFEALVLGLVQGLTEFLPVSSSGHLTIGKALFGIESNDLLFEIMVHAATVCSTIVVFRKEIADLICGLFKFRYNEQTEYLAKIGVSLIPVMIVGFFFKDEVEAVFGSGLMVVGAMLLLTALLLFLSDYVSKKSALKSHDLSYKDAIVMGIAQAFAVMPGLSRSGTTIAAGLLSGAKRSQVAGFSFLMVIIPILGEAFLSLVSGEAAASSTGVFPLAVGFLAAFLSGLLACKFMIAIVRKAQLKWFSLYCALAAVFCFVFEIVAE</sequence>
<dbReference type="GO" id="GO:0009252">
    <property type="term" value="P:peptidoglycan biosynthetic process"/>
    <property type="evidence" value="ECO:0007669"/>
    <property type="project" value="UniProtKB-KW"/>
</dbReference>
<keyword evidence="6 14" id="KW-0812">Transmembrane</keyword>
<keyword evidence="9 14" id="KW-0472">Membrane</keyword>
<evidence type="ECO:0000256" key="11">
    <source>
        <dbReference type="ARBA" id="ARBA00032707"/>
    </source>
</evidence>
<feature type="transmembrane region" description="Helical" evidence="14">
    <location>
        <begin position="182"/>
        <end position="203"/>
    </location>
</feature>
<dbReference type="Pfam" id="PF02673">
    <property type="entry name" value="BacA"/>
    <property type="match status" value="1"/>
</dbReference>
<name>A0A9D9IIC9_9BACT</name>
<dbReference type="GO" id="GO:0050380">
    <property type="term" value="F:undecaprenyl-diphosphatase activity"/>
    <property type="evidence" value="ECO:0007669"/>
    <property type="project" value="UniProtKB-UniRule"/>
</dbReference>
<keyword evidence="8 14" id="KW-1133">Transmembrane helix</keyword>
<evidence type="ECO:0000256" key="3">
    <source>
        <dbReference type="ARBA" id="ARBA00012374"/>
    </source>
</evidence>
<comment type="catalytic activity">
    <reaction evidence="13 14">
        <text>di-trans,octa-cis-undecaprenyl diphosphate + H2O = di-trans,octa-cis-undecaprenyl phosphate + phosphate + H(+)</text>
        <dbReference type="Rhea" id="RHEA:28094"/>
        <dbReference type="ChEBI" id="CHEBI:15377"/>
        <dbReference type="ChEBI" id="CHEBI:15378"/>
        <dbReference type="ChEBI" id="CHEBI:43474"/>
        <dbReference type="ChEBI" id="CHEBI:58405"/>
        <dbReference type="ChEBI" id="CHEBI:60392"/>
        <dbReference type="EC" id="3.6.1.27"/>
    </reaction>
</comment>
<keyword evidence="7 14" id="KW-0378">Hydrolase</keyword>
<dbReference type="EC" id="3.6.1.27" evidence="3 14"/>
<dbReference type="Proteomes" id="UP000823604">
    <property type="component" value="Unassembled WGS sequence"/>
</dbReference>
<keyword evidence="14" id="KW-0133">Cell shape</keyword>
<evidence type="ECO:0000256" key="8">
    <source>
        <dbReference type="ARBA" id="ARBA00022989"/>
    </source>
</evidence>
<dbReference type="GO" id="GO:0008360">
    <property type="term" value="P:regulation of cell shape"/>
    <property type="evidence" value="ECO:0007669"/>
    <property type="project" value="UniProtKB-KW"/>
</dbReference>
<evidence type="ECO:0000256" key="9">
    <source>
        <dbReference type="ARBA" id="ARBA00023136"/>
    </source>
</evidence>
<keyword evidence="5 14" id="KW-1003">Cell membrane</keyword>
<evidence type="ECO:0000256" key="1">
    <source>
        <dbReference type="ARBA" id="ARBA00004651"/>
    </source>
</evidence>
<evidence type="ECO:0000256" key="7">
    <source>
        <dbReference type="ARBA" id="ARBA00022801"/>
    </source>
</evidence>